<evidence type="ECO:0000313" key="9">
    <source>
        <dbReference type="Proteomes" id="UP001142291"/>
    </source>
</evidence>
<comment type="caution">
    <text evidence="8">The sequence shown here is derived from an EMBL/GenBank/DDBJ whole genome shotgun (WGS) entry which is preliminary data.</text>
</comment>
<keyword evidence="5" id="KW-1133">Transmembrane helix</keyword>
<evidence type="ECO:0000256" key="5">
    <source>
        <dbReference type="SAM" id="Phobius"/>
    </source>
</evidence>
<dbReference type="SUPFAM" id="SSF75005">
    <property type="entry name" value="Arabinanase/levansucrase/invertase"/>
    <property type="match status" value="1"/>
</dbReference>
<keyword evidence="9" id="KW-1185">Reference proteome</keyword>
<keyword evidence="5" id="KW-0812">Transmembrane</keyword>
<dbReference type="SMART" id="SM00640">
    <property type="entry name" value="Glyco_32"/>
    <property type="match status" value="1"/>
</dbReference>
<dbReference type="InterPro" id="IPR013320">
    <property type="entry name" value="ConA-like_dom_sf"/>
</dbReference>
<dbReference type="Proteomes" id="UP001142291">
    <property type="component" value="Unassembled WGS sequence"/>
</dbReference>
<accession>A0A9W6M5W3</accession>
<organism evidence="8 9">
    <name type="scientific">Microbacterium dextranolyticum</name>
    <dbReference type="NCBI Taxonomy" id="36806"/>
    <lineage>
        <taxon>Bacteria</taxon>
        <taxon>Bacillati</taxon>
        <taxon>Actinomycetota</taxon>
        <taxon>Actinomycetes</taxon>
        <taxon>Micrococcales</taxon>
        <taxon>Microbacteriaceae</taxon>
        <taxon>Microbacterium</taxon>
    </lineage>
</organism>
<dbReference type="GO" id="GO:0005987">
    <property type="term" value="P:sucrose catabolic process"/>
    <property type="evidence" value="ECO:0007669"/>
    <property type="project" value="TreeGrafter"/>
</dbReference>
<dbReference type="GO" id="GO:0005737">
    <property type="term" value="C:cytoplasm"/>
    <property type="evidence" value="ECO:0007669"/>
    <property type="project" value="TreeGrafter"/>
</dbReference>
<sequence length="555" mass="60130">MMNPADPTRQIRRRHRTFITLALAGIATIAAGALVLVLSLSHRLAPEPTVDPSASPLDGRVFDRPAAWDPFRPSYHVTPPAHWMNDPQRPIYVDGTWHLYYLYNADYPTGNGTAWYHATSDDLVHWHNEGVAIEKYRNGLGDILTGSAVIDAEGTAGFGRGAVIALVTQQDDGVQRQSVFGSTDGGYTFQPAAGNPVMQNPGVVDWRDPKVFRDEASGRWVMVLAEGRRLGFYTSPDLLSWTYVSDFSSDALGLLECPDLFEMVDPATGRRTWVLAASADGSDGGRIPGRTTGFAYWTGSWDGTRFTPDAPEPQWLDDGADFYAAVTWDDPTQPDAERLTERRTLGWINNWAYARELPTHDWQGGALSVTRSITLSEIDGRLRLRSRPIDALRTLEGDARTAPAHVIAPGAIAPLAVQPTSPAYRMRVSFERPANGELRLRLGGDAGAVTVGYDADRGAAFIVRDDSVAGRLPAVYRQAQTDPDASPGHRPASDDIVTIDILVDASSVEVFLGDGSSLTSAMYPVGAPEITTEATGAPVRITDLALSPMSLSITG</sequence>
<dbReference type="RefSeq" id="WP_204964706.1">
    <property type="nucleotide sequence ID" value="NZ_BAAAUR010000005.1"/>
</dbReference>
<feature type="transmembrane region" description="Helical" evidence="5">
    <location>
        <begin position="21"/>
        <end position="40"/>
    </location>
</feature>
<proteinExistence type="inferred from homology"/>
<reference evidence="8" key="2">
    <citation type="submission" date="2023-01" db="EMBL/GenBank/DDBJ databases">
        <authorList>
            <person name="Sun Q."/>
            <person name="Evtushenko L."/>
        </authorList>
    </citation>
    <scope>NUCLEOTIDE SEQUENCE</scope>
    <source>
        <strain evidence="8">VKM Ac-1940</strain>
    </source>
</reference>
<reference evidence="8" key="1">
    <citation type="journal article" date="2014" name="Int. J. Syst. Evol. Microbiol.">
        <title>Complete genome sequence of Corynebacterium casei LMG S-19264T (=DSM 44701T), isolated from a smear-ripened cheese.</title>
        <authorList>
            <consortium name="US DOE Joint Genome Institute (JGI-PGF)"/>
            <person name="Walter F."/>
            <person name="Albersmeier A."/>
            <person name="Kalinowski J."/>
            <person name="Ruckert C."/>
        </authorList>
    </citation>
    <scope>NUCLEOTIDE SEQUENCE</scope>
    <source>
        <strain evidence="8">VKM Ac-1940</strain>
    </source>
</reference>
<dbReference type="InterPro" id="IPR001362">
    <property type="entry name" value="Glyco_hydro_32"/>
</dbReference>
<dbReference type="GO" id="GO:0004575">
    <property type="term" value="F:sucrose alpha-glucosidase activity"/>
    <property type="evidence" value="ECO:0007669"/>
    <property type="project" value="TreeGrafter"/>
</dbReference>
<dbReference type="Gene3D" id="2.115.10.20">
    <property type="entry name" value="Glycosyl hydrolase domain, family 43"/>
    <property type="match status" value="1"/>
</dbReference>
<dbReference type="PANTHER" id="PTHR42800:SF1">
    <property type="entry name" value="EXOINULINASE INUD (AFU_ORTHOLOGUE AFUA_5G00480)"/>
    <property type="match status" value="1"/>
</dbReference>
<keyword evidence="2 4" id="KW-0378">Hydrolase</keyword>
<protein>
    <submittedName>
        <fullName evidence="8">Levanbiose-producing levanase</fullName>
    </submittedName>
</protein>
<name>A0A9W6M5W3_9MICO</name>
<dbReference type="AlphaFoldDB" id="A0A9W6M5W3"/>
<dbReference type="Pfam" id="PF00251">
    <property type="entry name" value="Glyco_hydro_32N"/>
    <property type="match status" value="1"/>
</dbReference>
<keyword evidence="3 4" id="KW-0326">Glycosidase</keyword>
<evidence type="ECO:0000256" key="3">
    <source>
        <dbReference type="ARBA" id="ARBA00023295"/>
    </source>
</evidence>
<dbReference type="PANTHER" id="PTHR42800">
    <property type="entry name" value="EXOINULINASE INUD (AFU_ORTHOLOGUE AFUA_5G00480)"/>
    <property type="match status" value="1"/>
</dbReference>
<evidence type="ECO:0000256" key="1">
    <source>
        <dbReference type="ARBA" id="ARBA00009902"/>
    </source>
</evidence>
<keyword evidence="5" id="KW-0472">Membrane</keyword>
<comment type="similarity">
    <text evidence="1 4">Belongs to the glycosyl hydrolase 32 family.</text>
</comment>
<evidence type="ECO:0000259" key="7">
    <source>
        <dbReference type="Pfam" id="PF08244"/>
    </source>
</evidence>
<gene>
    <name evidence="8" type="primary">levB</name>
    <name evidence="8" type="ORF">GCM10017591_12690</name>
</gene>
<feature type="domain" description="Glycosyl hydrolase family 32 C-terminal" evidence="7">
    <location>
        <begin position="419"/>
        <end position="531"/>
    </location>
</feature>
<dbReference type="InterPro" id="IPR013189">
    <property type="entry name" value="Glyco_hydro_32_C"/>
</dbReference>
<dbReference type="InterPro" id="IPR013148">
    <property type="entry name" value="Glyco_hydro_32_N"/>
</dbReference>
<dbReference type="CDD" id="cd18622">
    <property type="entry name" value="GH32_Inu-like"/>
    <property type="match status" value="1"/>
</dbReference>
<dbReference type="Gene3D" id="2.60.120.560">
    <property type="entry name" value="Exo-inulinase, domain 1"/>
    <property type="match status" value="1"/>
</dbReference>
<evidence type="ECO:0000256" key="2">
    <source>
        <dbReference type="ARBA" id="ARBA00022801"/>
    </source>
</evidence>
<evidence type="ECO:0000256" key="4">
    <source>
        <dbReference type="RuleBase" id="RU362110"/>
    </source>
</evidence>
<dbReference type="Pfam" id="PF08244">
    <property type="entry name" value="Glyco_hydro_32C"/>
    <property type="match status" value="1"/>
</dbReference>
<dbReference type="SUPFAM" id="SSF49899">
    <property type="entry name" value="Concanavalin A-like lectins/glucanases"/>
    <property type="match status" value="1"/>
</dbReference>
<dbReference type="InterPro" id="IPR023296">
    <property type="entry name" value="Glyco_hydro_beta-prop_sf"/>
</dbReference>
<evidence type="ECO:0000259" key="6">
    <source>
        <dbReference type="Pfam" id="PF00251"/>
    </source>
</evidence>
<dbReference type="EMBL" id="BSER01000008">
    <property type="protein sequence ID" value="GLJ95207.1"/>
    <property type="molecule type" value="Genomic_DNA"/>
</dbReference>
<feature type="domain" description="Glycosyl hydrolase family 32 N-terminal" evidence="6">
    <location>
        <begin position="76"/>
        <end position="382"/>
    </location>
</feature>
<evidence type="ECO:0000313" key="8">
    <source>
        <dbReference type="EMBL" id="GLJ95207.1"/>
    </source>
</evidence>